<feature type="domain" description="DUF362" evidence="1">
    <location>
        <begin position="41"/>
        <end position="118"/>
    </location>
</feature>
<reference evidence="2 3" key="1">
    <citation type="submission" date="2020-02" db="EMBL/GenBank/DDBJ databases">
        <authorList>
            <person name="Zheng R.K."/>
            <person name="Sun C.M."/>
        </authorList>
    </citation>
    <scope>NUCLEOTIDE SEQUENCE [LARGE SCALE GENOMIC DNA]</scope>
    <source>
        <strain evidence="3">zrk13</strain>
    </source>
</reference>
<dbReference type="EMBL" id="CP048914">
    <property type="protein sequence ID" value="QMS84242.1"/>
    <property type="molecule type" value="Genomic_DNA"/>
</dbReference>
<protein>
    <submittedName>
        <fullName evidence="2">DUF362 domain-containing protein</fullName>
    </submittedName>
</protein>
<keyword evidence="3" id="KW-1185">Reference proteome</keyword>
<dbReference type="Pfam" id="PF04015">
    <property type="entry name" value="DUF362"/>
    <property type="match status" value="1"/>
</dbReference>
<evidence type="ECO:0000313" key="3">
    <source>
        <dbReference type="Proteomes" id="UP000514720"/>
    </source>
</evidence>
<gene>
    <name evidence="2" type="ORF">G4Z02_00295</name>
</gene>
<dbReference type="Proteomes" id="UP000514720">
    <property type="component" value="Chromosome"/>
</dbReference>
<organism evidence="2 3">
    <name type="scientific">Candidatus Xianfuyuplasma coldseepsis</name>
    <dbReference type="NCBI Taxonomy" id="2782163"/>
    <lineage>
        <taxon>Bacteria</taxon>
        <taxon>Bacillati</taxon>
        <taxon>Mycoplasmatota</taxon>
        <taxon>Mollicutes</taxon>
        <taxon>Candidatus Izemoplasmatales</taxon>
        <taxon>Candidatus Izemoplasmataceae</taxon>
        <taxon>Candidatus Xianfuyuplasma</taxon>
    </lineage>
</organism>
<dbReference type="RefSeq" id="WP_258877853.1">
    <property type="nucleotide sequence ID" value="NZ_CP048914.1"/>
</dbReference>
<evidence type="ECO:0000259" key="1">
    <source>
        <dbReference type="Pfam" id="PF04015"/>
    </source>
</evidence>
<accession>A0A7L7KPR7</accession>
<dbReference type="AlphaFoldDB" id="A0A7L7KPR7"/>
<evidence type="ECO:0000313" key="2">
    <source>
        <dbReference type="EMBL" id="QMS84242.1"/>
    </source>
</evidence>
<sequence>MNKVILIKCNDYNLTLVTDSIKSSLENLGGLDKYVKPGESVLLKVNLLTIKKPEQAATTHPVFVEALVNIFLDHGCKVTIADSPGGPFVSSMVKRVYKATGMKDLASRYDITLNDNYNSSTIFTNDSKL</sequence>
<name>A0A7L7KPR7_9MOLU</name>
<proteinExistence type="predicted"/>
<dbReference type="KEGG" id="xcl:G4Z02_00295"/>
<dbReference type="InterPro" id="IPR007160">
    <property type="entry name" value="DUF362"/>
</dbReference>